<dbReference type="PANTHER" id="PTHR30093">
    <property type="entry name" value="GENERAL SECRETION PATHWAY PROTEIN G"/>
    <property type="match status" value="1"/>
</dbReference>
<comment type="caution">
    <text evidence="8">The sequence shown here is derived from an EMBL/GenBank/DDBJ whole genome shotgun (WGS) entry which is preliminary data.</text>
</comment>
<dbReference type="InterPro" id="IPR000983">
    <property type="entry name" value="Bac_GSPG_pilin"/>
</dbReference>
<reference evidence="8 9" key="1">
    <citation type="submission" date="2017-09" db="EMBL/GenBank/DDBJ databases">
        <title>Depth-based differentiation of microbial function through sediment-hosted aquifers and enrichment of novel symbionts in the deep terrestrial subsurface.</title>
        <authorList>
            <person name="Probst A.J."/>
            <person name="Ladd B."/>
            <person name="Jarett J.K."/>
            <person name="Geller-Mcgrath D.E."/>
            <person name="Sieber C.M."/>
            <person name="Emerson J.B."/>
            <person name="Anantharaman K."/>
            <person name="Thomas B.C."/>
            <person name="Malmstrom R."/>
            <person name="Stieglmeier M."/>
            <person name="Klingl A."/>
            <person name="Woyke T."/>
            <person name="Ryan C.M."/>
            <person name="Banfield J.F."/>
        </authorList>
    </citation>
    <scope>NUCLEOTIDE SEQUENCE [LARGE SCALE GENOMIC DNA]</scope>
    <source>
        <strain evidence="8">CG12_big_fil_rev_8_21_14_0_65_43_15</strain>
    </source>
</reference>
<evidence type="ECO:0000313" key="9">
    <source>
        <dbReference type="Proteomes" id="UP000231267"/>
    </source>
</evidence>
<dbReference type="InterPro" id="IPR045584">
    <property type="entry name" value="Pilin-like"/>
</dbReference>
<evidence type="ECO:0000256" key="3">
    <source>
        <dbReference type="ARBA" id="ARBA00022692"/>
    </source>
</evidence>
<feature type="transmembrane region" description="Helical" evidence="7">
    <location>
        <begin position="6"/>
        <end position="30"/>
    </location>
</feature>
<keyword evidence="5 7" id="KW-0472">Membrane</keyword>
<dbReference type="GO" id="GO:0015627">
    <property type="term" value="C:type II protein secretion system complex"/>
    <property type="evidence" value="ECO:0007669"/>
    <property type="project" value="InterPro"/>
</dbReference>
<dbReference type="InterPro" id="IPR031982">
    <property type="entry name" value="PilE-like"/>
</dbReference>
<evidence type="ECO:0000256" key="1">
    <source>
        <dbReference type="ARBA" id="ARBA00004167"/>
    </source>
</evidence>
<accession>A0A2J0LF36</accession>
<keyword evidence="2" id="KW-0488">Methylation</keyword>
<dbReference type="Pfam" id="PF07963">
    <property type="entry name" value="N_methyl"/>
    <property type="match status" value="1"/>
</dbReference>
<gene>
    <name evidence="8" type="ORF">COW11_03210</name>
</gene>
<dbReference type="GO" id="GO:0043683">
    <property type="term" value="P:type IV pilus assembly"/>
    <property type="evidence" value="ECO:0007669"/>
    <property type="project" value="InterPro"/>
</dbReference>
<feature type="region of interest" description="Disordered" evidence="6">
    <location>
        <begin position="100"/>
        <end position="120"/>
    </location>
</feature>
<keyword evidence="4 7" id="KW-1133">Transmembrane helix</keyword>
<dbReference type="InterPro" id="IPR012902">
    <property type="entry name" value="N_methyl_site"/>
</dbReference>
<dbReference type="PROSITE" id="PS00409">
    <property type="entry name" value="PROKAR_NTER_METHYL"/>
    <property type="match status" value="1"/>
</dbReference>
<dbReference type="Proteomes" id="UP000231267">
    <property type="component" value="Unassembled WGS sequence"/>
</dbReference>
<proteinExistence type="predicted"/>
<name>A0A2J0LF36_9BACT</name>
<keyword evidence="3 7" id="KW-0812">Transmembrane</keyword>
<dbReference type="SUPFAM" id="SSF54523">
    <property type="entry name" value="Pili subunits"/>
    <property type="match status" value="1"/>
</dbReference>
<evidence type="ECO:0000256" key="4">
    <source>
        <dbReference type="ARBA" id="ARBA00022989"/>
    </source>
</evidence>
<dbReference type="Gene3D" id="3.30.700.10">
    <property type="entry name" value="Glycoprotein, Type 4 Pilin"/>
    <property type="match status" value="1"/>
</dbReference>
<evidence type="ECO:0000256" key="7">
    <source>
        <dbReference type="SAM" id="Phobius"/>
    </source>
</evidence>
<dbReference type="NCBIfam" id="TIGR02532">
    <property type="entry name" value="IV_pilin_GFxxxE"/>
    <property type="match status" value="1"/>
</dbReference>
<sequence>MKNKKGFTLIELMVVVIIIGILATIAIPSFNKSMENAREREARTTLELIYNAEKIYRLDKKTYSDSFDNMISYLDDPNGTSQYYDYTIDSADTVTFTATATKNDGSGNDLSIDQTGQITE</sequence>
<evidence type="ECO:0000313" key="8">
    <source>
        <dbReference type="EMBL" id="PIW66461.1"/>
    </source>
</evidence>
<dbReference type="AlphaFoldDB" id="A0A2J0LF36"/>
<dbReference type="GO" id="GO:0015628">
    <property type="term" value="P:protein secretion by the type II secretion system"/>
    <property type="evidence" value="ECO:0007669"/>
    <property type="project" value="InterPro"/>
</dbReference>
<protein>
    <submittedName>
        <fullName evidence="8">Pilus assembly protein PilE</fullName>
    </submittedName>
</protein>
<dbReference type="PRINTS" id="PR00813">
    <property type="entry name" value="BCTERIALGSPG"/>
</dbReference>
<comment type="subcellular location">
    <subcellularLocation>
        <location evidence="1">Membrane</location>
        <topology evidence="1">Single-pass membrane protein</topology>
    </subcellularLocation>
</comment>
<dbReference type="PANTHER" id="PTHR30093:SF44">
    <property type="entry name" value="TYPE II SECRETION SYSTEM CORE PROTEIN G"/>
    <property type="match status" value="1"/>
</dbReference>
<dbReference type="EMBL" id="PFGP01000074">
    <property type="protein sequence ID" value="PIW66461.1"/>
    <property type="molecule type" value="Genomic_DNA"/>
</dbReference>
<evidence type="ECO:0000256" key="2">
    <source>
        <dbReference type="ARBA" id="ARBA00022481"/>
    </source>
</evidence>
<dbReference type="GO" id="GO:0016020">
    <property type="term" value="C:membrane"/>
    <property type="evidence" value="ECO:0007669"/>
    <property type="project" value="UniProtKB-SubCell"/>
</dbReference>
<organism evidence="8 9">
    <name type="scientific">Candidatus Taenaricola geysiri</name>
    <dbReference type="NCBI Taxonomy" id="1974752"/>
    <lineage>
        <taxon>Bacteria</taxon>
        <taxon>Pseudomonadati</taxon>
        <taxon>Candidatus Omnitrophota</taxon>
        <taxon>Candidatus Taenaricola</taxon>
    </lineage>
</organism>
<evidence type="ECO:0000256" key="6">
    <source>
        <dbReference type="SAM" id="MobiDB-lite"/>
    </source>
</evidence>
<dbReference type="Pfam" id="PF16732">
    <property type="entry name" value="ComP_DUS"/>
    <property type="match status" value="1"/>
</dbReference>
<evidence type="ECO:0000256" key="5">
    <source>
        <dbReference type="ARBA" id="ARBA00023136"/>
    </source>
</evidence>